<keyword evidence="2" id="KW-1185">Reference proteome</keyword>
<evidence type="ECO:0000313" key="2">
    <source>
        <dbReference type="Proteomes" id="UP000821865"/>
    </source>
</evidence>
<proteinExistence type="predicted"/>
<dbReference type="Proteomes" id="UP000821865">
    <property type="component" value="Chromosome 4"/>
</dbReference>
<accession>A0ACB8CZF6</accession>
<gene>
    <name evidence="1" type="ORF">HPB49_019401</name>
</gene>
<reference evidence="1" key="1">
    <citation type="submission" date="2020-05" db="EMBL/GenBank/DDBJ databases">
        <title>Large-scale comparative analyses of tick genomes elucidate their genetic diversity and vector capacities.</title>
        <authorList>
            <person name="Jia N."/>
            <person name="Wang J."/>
            <person name="Shi W."/>
            <person name="Du L."/>
            <person name="Sun Y."/>
            <person name="Zhan W."/>
            <person name="Jiang J."/>
            <person name="Wang Q."/>
            <person name="Zhang B."/>
            <person name="Ji P."/>
            <person name="Sakyi L.B."/>
            <person name="Cui X."/>
            <person name="Yuan T."/>
            <person name="Jiang B."/>
            <person name="Yang W."/>
            <person name="Lam T.T.-Y."/>
            <person name="Chang Q."/>
            <person name="Ding S."/>
            <person name="Wang X."/>
            <person name="Zhu J."/>
            <person name="Ruan X."/>
            <person name="Zhao L."/>
            <person name="Wei J."/>
            <person name="Que T."/>
            <person name="Du C."/>
            <person name="Cheng J."/>
            <person name="Dai P."/>
            <person name="Han X."/>
            <person name="Huang E."/>
            <person name="Gao Y."/>
            <person name="Liu J."/>
            <person name="Shao H."/>
            <person name="Ye R."/>
            <person name="Li L."/>
            <person name="Wei W."/>
            <person name="Wang X."/>
            <person name="Wang C."/>
            <person name="Yang T."/>
            <person name="Huo Q."/>
            <person name="Li W."/>
            <person name="Guo W."/>
            <person name="Chen H."/>
            <person name="Zhou L."/>
            <person name="Ni X."/>
            <person name="Tian J."/>
            <person name="Zhou Y."/>
            <person name="Sheng Y."/>
            <person name="Liu T."/>
            <person name="Pan Y."/>
            <person name="Xia L."/>
            <person name="Li J."/>
            <person name="Zhao F."/>
            <person name="Cao W."/>
        </authorList>
    </citation>
    <scope>NUCLEOTIDE SEQUENCE</scope>
    <source>
        <strain evidence="1">Dsil-2018</strain>
    </source>
</reference>
<dbReference type="EMBL" id="CM023473">
    <property type="protein sequence ID" value="KAH7954527.1"/>
    <property type="molecule type" value="Genomic_DNA"/>
</dbReference>
<name>A0ACB8CZF6_DERSI</name>
<organism evidence="1 2">
    <name type="scientific">Dermacentor silvarum</name>
    <name type="common">Tick</name>
    <dbReference type="NCBI Taxonomy" id="543639"/>
    <lineage>
        <taxon>Eukaryota</taxon>
        <taxon>Metazoa</taxon>
        <taxon>Ecdysozoa</taxon>
        <taxon>Arthropoda</taxon>
        <taxon>Chelicerata</taxon>
        <taxon>Arachnida</taxon>
        <taxon>Acari</taxon>
        <taxon>Parasitiformes</taxon>
        <taxon>Ixodida</taxon>
        <taxon>Ixodoidea</taxon>
        <taxon>Ixodidae</taxon>
        <taxon>Rhipicephalinae</taxon>
        <taxon>Dermacentor</taxon>
    </lineage>
</organism>
<evidence type="ECO:0000313" key="1">
    <source>
        <dbReference type="EMBL" id="KAH7954527.1"/>
    </source>
</evidence>
<protein>
    <submittedName>
        <fullName evidence="1">Uncharacterized protein</fullName>
    </submittedName>
</protein>
<sequence length="721" mass="78190">MCKILRSELGRQVRLFNDLLRCMCYTKFPAWVATKKLKDYRKVHRREMAINVAGLLAIIFFYVIILVVGIWAGRKTNAPRRSTLSMSIGEQSNIMLAGRNIGLFVGVFTMTATWVGGGYINGTAEVVYISGLAWCQAPFGYALSLLIGGYLFAVKMRKAGYKTMLDPFQQHFGARMGCLLFLPALCGEVFWSAAILAALGATVEVIMDFERTESVVASACIALFYTFTGGLYSVAYTDVIQLLAIFFGLWLSVPFAMFHEAVGPISYPRNDFVGSVEWRDFGIYWDSMLLLMMGGVPWQVYFQRVLSSRTAEGAELLSYMASFGCLFMAIPPVIIGAVAKAANLTQAGYTKPIPLTGEATSLTLPLVLQYLTPGFVSAMGLGAVSAAVMSSSDSSILSAASMFAWNIYKLGIRQNATEKEVIGVMRVSIVLVGALATFMALTAESIYGLWYLSSDLVYVILFPQLVSVVYLKEHVNTYGSFAAYVVGCVLRAGGGESILRIPPFIKYPFYDYEQDMQLFPFRTFSMVISFLTLVVVSGASSWLFAGGHAPLDWDVFHCFQPDAKVPDAKVADKAPLVEGAALKAHPAAGPPPAAAEPALTPSAASAAETSAAVGSTTSASTTAREIAVTAPPSGSEEKLSQVEKVPDRPSPHSADLTFKSHPVASAKSNTSKDASEMSTSKRKRKKHRRSSQGSRKSAHSDTSQPRRPSAPHEEAHDSKHH</sequence>
<comment type="caution">
    <text evidence="1">The sequence shown here is derived from an EMBL/GenBank/DDBJ whole genome shotgun (WGS) entry which is preliminary data.</text>
</comment>